<organism evidence="4 5">
    <name type="scientific">Acanthopleuribacter pedis</name>
    <dbReference type="NCBI Taxonomy" id="442870"/>
    <lineage>
        <taxon>Bacteria</taxon>
        <taxon>Pseudomonadati</taxon>
        <taxon>Acidobacteriota</taxon>
        <taxon>Holophagae</taxon>
        <taxon>Acanthopleuribacterales</taxon>
        <taxon>Acanthopleuribacteraceae</taxon>
        <taxon>Acanthopleuribacter</taxon>
    </lineage>
</organism>
<reference evidence="4" key="1">
    <citation type="submission" date="2021-03" db="EMBL/GenBank/DDBJ databases">
        <authorList>
            <person name="Wang G."/>
        </authorList>
    </citation>
    <scope>NUCLEOTIDE SEQUENCE</scope>
    <source>
        <strain evidence="4">KCTC 12899</strain>
    </source>
</reference>
<evidence type="ECO:0000256" key="1">
    <source>
        <dbReference type="ARBA" id="ARBA00022737"/>
    </source>
</evidence>
<dbReference type="InterPro" id="IPR002110">
    <property type="entry name" value="Ankyrin_rpt"/>
</dbReference>
<evidence type="ECO:0000313" key="5">
    <source>
        <dbReference type="Proteomes" id="UP000664417"/>
    </source>
</evidence>
<name>A0A8J7PZY3_9BACT</name>
<dbReference type="Gene3D" id="1.25.40.20">
    <property type="entry name" value="Ankyrin repeat-containing domain"/>
    <property type="match status" value="1"/>
</dbReference>
<evidence type="ECO:0000256" key="2">
    <source>
        <dbReference type="ARBA" id="ARBA00023043"/>
    </source>
</evidence>
<evidence type="ECO:0000256" key="3">
    <source>
        <dbReference type="PROSITE-ProRule" id="PRU00023"/>
    </source>
</evidence>
<dbReference type="RefSeq" id="WP_207857318.1">
    <property type="nucleotide sequence ID" value="NZ_JAFREP010000004.1"/>
</dbReference>
<dbReference type="Proteomes" id="UP000664417">
    <property type="component" value="Unassembled WGS sequence"/>
</dbReference>
<gene>
    <name evidence="4" type="ORF">J3U88_05165</name>
</gene>
<dbReference type="InterPro" id="IPR036770">
    <property type="entry name" value="Ankyrin_rpt-contain_sf"/>
</dbReference>
<keyword evidence="2 3" id="KW-0040">ANK repeat</keyword>
<dbReference type="SMART" id="SM00248">
    <property type="entry name" value="ANK"/>
    <property type="match status" value="3"/>
</dbReference>
<dbReference type="Pfam" id="PF12796">
    <property type="entry name" value="Ank_2"/>
    <property type="match status" value="1"/>
</dbReference>
<accession>A0A8J7PZY3</accession>
<keyword evidence="5" id="KW-1185">Reference proteome</keyword>
<proteinExistence type="predicted"/>
<protein>
    <submittedName>
        <fullName evidence="4">Ankyrin repeat domain-containing protein</fullName>
    </submittedName>
</protein>
<feature type="repeat" description="ANK" evidence="3">
    <location>
        <begin position="295"/>
        <end position="327"/>
    </location>
</feature>
<keyword evidence="1" id="KW-0677">Repeat</keyword>
<dbReference type="PANTHER" id="PTHR24171">
    <property type="entry name" value="ANKYRIN REPEAT DOMAIN-CONTAINING PROTEIN 39-RELATED"/>
    <property type="match status" value="1"/>
</dbReference>
<comment type="caution">
    <text evidence="4">The sequence shown here is derived from an EMBL/GenBank/DDBJ whole genome shotgun (WGS) entry which is preliminary data.</text>
</comment>
<dbReference type="PROSITE" id="PS50088">
    <property type="entry name" value="ANK_REPEAT"/>
    <property type="match status" value="1"/>
</dbReference>
<sequence length="360" mass="40410">MNNRYWQLLGLQPTRDCAFINAAFLEQISRLDHPETGQEFRRLQDAREYALLYAADQAPELEEPYLIRDPDDAEQRALFRVYDDVADLLLNRPAEQDSSAALFQQAAKNPVVSEAGRIRLIAWLATLMYRHQAPATMVSAFDRTFTLRGRLPMEATCSESLRFWYLQTVDFKALHIGAPVWPNKWVTMATIAATACATFFLLSMVFDGNEGYQSRYSSQEVNQYLNMESTPQLAWAINHGDLELTVMALEGGADVNGLVPGEDMPLLVLAANQGHHRIVSQMLAHGADFEQGDRFGFLAIHHAVANNDEEMLALFLRAGADPFRKGDMGFSAVDMAHNFRHHHLVELMNGKSPTAKALLP</sequence>
<dbReference type="SUPFAM" id="SSF48403">
    <property type="entry name" value="Ankyrin repeat"/>
    <property type="match status" value="1"/>
</dbReference>
<dbReference type="AlphaFoldDB" id="A0A8J7PZY3"/>
<evidence type="ECO:0000313" key="4">
    <source>
        <dbReference type="EMBL" id="MBO1317842.1"/>
    </source>
</evidence>
<dbReference type="EMBL" id="JAFREP010000004">
    <property type="protein sequence ID" value="MBO1317842.1"/>
    <property type="molecule type" value="Genomic_DNA"/>
</dbReference>